<dbReference type="CDD" id="cd12797">
    <property type="entry name" value="M23_peptidase"/>
    <property type="match status" value="1"/>
</dbReference>
<evidence type="ECO:0000313" key="2">
    <source>
        <dbReference type="EMBL" id="MBC9225556.1"/>
    </source>
</evidence>
<proteinExistence type="predicted"/>
<dbReference type="InterPro" id="IPR011055">
    <property type="entry name" value="Dup_hybrid_motif"/>
</dbReference>
<dbReference type="AlphaFoldDB" id="A0A8I0ESD5"/>
<sequence length="286" mass="30688">MSSRDSGRWRRAVSGLFPVWAWGFLAAVVSGLLPPVPYAVAGPFTLLFFALALVRPPHQDGCDPVHVASPVRGRWTVVHSPASAVPSHGVRAYGQSHAVDIIHPRPEGTKPSYPLLGGFERPDRFSSFGEPILAVADGTVVRVLDGRRDHLSRTSWLAFAYMMVIDGFRDLGGPGAVIGNHVVVDHGDGVHSLYAHVRRGTVAVAVGDRVAAGDLVGQVGNSGNSSEPHLHFQLMDRPQPLRAAGLPVRFHDLDQPVGAVDRGWDKKPPATDIEPGLPANFQVFEA</sequence>
<name>A0A8I0ESD5_9ACTN</name>
<dbReference type="RefSeq" id="WP_187768720.1">
    <property type="nucleotide sequence ID" value="NZ_JACTVM010000001.1"/>
</dbReference>
<dbReference type="InterPro" id="IPR016047">
    <property type="entry name" value="M23ase_b-sheet_dom"/>
</dbReference>
<evidence type="ECO:0000259" key="1">
    <source>
        <dbReference type="Pfam" id="PF01551"/>
    </source>
</evidence>
<feature type="domain" description="M23ase beta-sheet core" evidence="1">
    <location>
        <begin position="128"/>
        <end position="240"/>
    </location>
</feature>
<evidence type="ECO:0000313" key="3">
    <source>
        <dbReference type="Proteomes" id="UP000620591"/>
    </source>
</evidence>
<dbReference type="PANTHER" id="PTHR21666">
    <property type="entry name" value="PEPTIDASE-RELATED"/>
    <property type="match status" value="1"/>
</dbReference>
<gene>
    <name evidence="2" type="ORF">IBG24_04405</name>
</gene>
<reference evidence="2" key="1">
    <citation type="submission" date="2020-09" db="EMBL/GenBank/DDBJ databases">
        <title>Novel species in genus Aeromicrobium.</title>
        <authorList>
            <person name="Zhang G."/>
        </authorList>
    </citation>
    <scope>NUCLEOTIDE SEQUENCE</scope>
    <source>
        <strain evidence="2">Zg-636</strain>
    </source>
</reference>
<dbReference type="Gene3D" id="2.70.70.10">
    <property type="entry name" value="Glucose Permease (Domain IIA)"/>
    <property type="match status" value="1"/>
</dbReference>
<dbReference type="GO" id="GO:0004222">
    <property type="term" value="F:metalloendopeptidase activity"/>
    <property type="evidence" value="ECO:0007669"/>
    <property type="project" value="TreeGrafter"/>
</dbReference>
<dbReference type="InterPro" id="IPR050570">
    <property type="entry name" value="Cell_wall_metabolism_enzyme"/>
</dbReference>
<dbReference type="EMBL" id="JACTVM010000001">
    <property type="protein sequence ID" value="MBC9225556.1"/>
    <property type="molecule type" value="Genomic_DNA"/>
</dbReference>
<protein>
    <submittedName>
        <fullName evidence="2">M23 family metallopeptidase</fullName>
    </submittedName>
</protein>
<dbReference type="PANTHER" id="PTHR21666:SF270">
    <property type="entry name" value="MUREIN HYDROLASE ACTIVATOR ENVC"/>
    <property type="match status" value="1"/>
</dbReference>
<dbReference type="Proteomes" id="UP000620591">
    <property type="component" value="Unassembled WGS sequence"/>
</dbReference>
<dbReference type="Pfam" id="PF01551">
    <property type="entry name" value="Peptidase_M23"/>
    <property type="match status" value="1"/>
</dbReference>
<comment type="caution">
    <text evidence="2">The sequence shown here is derived from an EMBL/GenBank/DDBJ whole genome shotgun (WGS) entry which is preliminary data.</text>
</comment>
<organism evidence="2 3">
    <name type="scientific">Aeromicrobium senzhongii</name>
    <dbReference type="NCBI Taxonomy" id="2663859"/>
    <lineage>
        <taxon>Bacteria</taxon>
        <taxon>Bacillati</taxon>
        <taxon>Actinomycetota</taxon>
        <taxon>Actinomycetes</taxon>
        <taxon>Propionibacteriales</taxon>
        <taxon>Nocardioidaceae</taxon>
        <taxon>Aeromicrobium</taxon>
    </lineage>
</organism>
<accession>A0A8I0ESD5</accession>
<dbReference type="SUPFAM" id="SSF51261">
    <property type="entry name" value="Duplicated hybrid motif"/>
    <property type="match status" value="1"/>
</dbReference>